<organism evidence="2 3">
    <name type="scientific">Oopsacas minuta</name>
    <dbReference type="NCBI Taxonomy" id="111878"/>
    <lineage>
        <taxon>Eukaryota</taxon>
        <taxon>Metazoa</taxon>
        <taxon>Porifera</taxon>
        <taxon>Hexactinellida</taxon>
        <taxon>Hexasterophora</taxon>
        <taxon>Lyssacinosida</taxon>
        <taxon>Leucopsacidae</taxon>
        <taxon>Oopsacas</taxon>
    </lineage>
</organism>
<keyword evidence="1" id="KW-0175">Coiled coil</keyword>
<evidence type="ECO:0000313" key="3">
    <source>
        <dbReference type="Proteomes" id="UP001165289"/>
    </source>
</evidence>
<sequence>MSDHLLPSHYTVSKQIVDCILLQDQLVKDLITHKQRRDTTLPPSPPQSVVSVQSSVTDGFLEIQNLEAQLECLKQEKEILGEKLEAETERAERSTAESEILSKQLEREKETFENAFGLMRTRALQENSKNEDLSTRCAALEAMLTKKDQELASKDEKIRELNGQLKKHKEAHKHLLSDMSLKMQQELFIDKMVATGTSKKQKK</sequence>
<dbReference type="GO" id="GO:0005737">
    <property type="term" value="C:cytoplasm"/>
    <property type="evidence" value="ECO:0007669"/>
    <property type="project" value="TreeGrafter"/>
</dbReference>
<dbReference type="EMBL" id="JAKMXF010000354">
    <property type="protein sequence ID" value="KAI6646735.1"/>
    <property type="molecule type" value="Genomic_DNA"/>
</dbReference>
<evidence type="ECO:0000256" key="1">
    <source>
        <dbReference type="SAM" id="Coils"/>
    </source>
</evidence>
<evidence type="ECO:0000313" key="2">
    <source>
        <dbReference type="EMBL" id="KAI6646735.1"/>
    </source>
</evidence>
<dbReference type="GO" id="GO:0005634">
    <property type="term" value="C:nucleus"/>
    <property type="evidence" value="ECO:0007669"/>
    <property type="project" value="TreeGrafter"/>
</dbReference>
<dbReference type="AlphaFoldDB" id="A0AAV7JDF6"/>
<dbReference type="PANTHER" id="PTHR35155">
    <property type="entry name" value="SPERMATOGENESIS-ASSOCIATED PROTEIN 24"/>
    <property type="match status" value="1"/>
</dbReference>
<protein>
    <submittedName>
        <fullName evidence="2">Spermatogenesis-associated protein 24-like</fullName>
    </submittedName>
</protein>
<accession>A0AAV7JDF6</accession>
<comment type="caution">
    <text evidence="2">The sequence shown here is derived from an EMBL/GenBank/DDBJ whole genome shotgun (WGS) entry which is preliminary data.</text>
</comment>
<dbReference type="InterPro" id="IPR029176">
    <property type="entry name" value="SPATA24"/>
</dbReference>
<dbReference type="GO" id="GO:0003677">
    <property type="term" value="F:DNA binding"/>
    <property type="evidence" value="ECO:0007669"/>
    <property type="project" value="TreeGrafter"/>
</dbReference>
<name>A0AAV7JDF6_9METZ</name>
<reference evidence="2 3" key="1">
    <citation type="journal article" date="2023" name="BMC Biol.">
        <title>The compact genome of the sponge Oopsacas minuta (Hexactinellida) is lacking key metazoan core genes.</title>
        <authorList>
            <person name="Santini S."/>
            <person name="Schenkelaars Q."/>
            <person name="Jourda C."/>
            <person name="Duchesne M."/>
            <person name="Belahbib H."/>
            <person name="Rocher C."/>
            <person name="Selva M."/>
            <person name="Riesgo A."/>
            <person name="Vervoort M."/>
            <person name="Leys S.P."/>
            <person name="Kodjabachian L."/>
            <person name="Le Bivic A."/>
            <person name="Borchiellini C."/>
            <person name="Claverie J.M."/>
            <person name="Renard E."/>
        </authorList>
    </citation>
    <scope>NUCLEOTIDE SEQUENCE [LARGE SCALE GENOMIC DNA]</scope>
    <source>
        <strain evidence="2">SPO-2</strain>
    </source>
</reference>
<dbReference type="Pfam" id="PF15175">
    <property type="entry name" value="SPATA24"/>
    <property type="match status" value="1"/>
</dbReference>
<proteinExistence type="predicted"/>
<keyword evidence="3" id="KW-1185">Reference proteome</keyword>
<gene>
    <name evidence="2" type="ORF">LOD99_12855</name>
</gene>
<dbReference type="Proteomes" id="UP001165289">
    <property type="component" value="Unassembled WGS sequence"/>
</dbReference>
<dbReference type="PANTHER" id="PTHR35155:SF1">
    <property type="entry name" value="SPERMATOGENESIS-ASSOCIATED PROTEIN 24"/>
    <property type="match status" value="1"/>
</dbReference>
<feature type="coiled-coil region" evidence="1">
    <location>
        <begin position="56"/>
        <end position="178"/>
    </location>
</feature>